<comment type="caution">
    <text evidence="2">The sequence shown here is derived from an EMBL/GenBank/DDBJ whole genome shotgun (WGS) entry which is preliminary data.</text>
</comment>
<feature type="transmembrane region" description="Helical" evidence="1">
    <location>
        <begin position="77"/>
        <end position="96"/>
    </location>
</feature>
<sequence length="104" mass="11798">MIKLIKYYQIFFLVLLLSWVAVDFFSIKIFSALGFGLVYCFCIKNIKNFFCGKKMRVAMGSALEDTPENTAGREESLAYMVLSVAAVKLYLIYSLINSSGFDFT</sequence>
<keyword evidence="1" id="KW-1133">Transmembrane helix</keyword>
<feature type="transmembrane region" description="Helical" evidence="1">
    <location>
        <begin position="28"/>
        <end position="46"/>
    </location>
</feature>
<dbReference type="Proteomes" id="UP000244906">
    <property type="component" value="Unassembled WGS sequence"/>
</dbReference>
<feature type="transmembrane region" description="Helical" evidence="1">
    <location>
        <begin position="7"/>
        <end position="22"/>
    </location>
</feature>
<evidence type="ECO:0000313" key="3">
    <source>
        <dbReference type="Proteomes" id="UP000244906"/>
    </source>
</evidence>
<dbReference type="RefSeq" id="WP_116688020.1">
    <property type="nucleotide sequence ID" value="NZ_CAWNYD010000007.1"/>
</dbReference>
<accession>A0A2V1GXK0</accession>
<organism evidence="2 3">
    <name type="scientific">Pelagibaculum spongiae</name>
    <dbReference type="NCBI Taxonomy" id="2080658"/>
    <lineage>
        <taxon>Bacteria</taxon>
        <taxon>Pseudomonadati</taxon>
        <taxon>Pseudomonadota</taxon>
        <taxon>Gammaproteobacteria</taxon>
        <taxon>Oceanospirillales</taxon>
        <taxon>Pelagibaculum</taxon>
    </lineage>
</organism>
<keyword evidence="3" id="KW-1185">Reference proteome</keyword>
<reference evidence="2 3" key="1">
    <citation type="submission" date="2018-04" db="EMBL/GenBank/DDBJ databases">
        <title>Thalassorhabdus spongiae gen. nov., sp. nov., isolated from a marine sponge in South-West Iceland.</title>
        <authorList>
            <person name="Knobloch S."/>
            <person name="Daussin A."/>
            <person name="Johannsson R."/>
            <person name="Marteinsson V.T."/>
        </authorList>
    </citation>
    <scope>NUCLEOTIDE SEQUENCE [LARGE SCALE GENOMIC DNA]</scope>
    <source>
        <strain evidence="2 3">Hp12</strain>
    </source>
</reference>
<name>A0A2V1GXK0_9GAMM</name>
<evidence type="ECO:0000313" key="2">
    <source>
        <dbReference type="EMBL" id="PVZ66656.1"/>
    </source>
</evidence>
<gene>
    <name evidence="2" type="ORF">DC094_15415</name>
</gene>
<dbReference type="EMBL" id="QDDL01000007">
    <property type="protein sequence ID" value="PVZ66656.1"/>
    <property type="molecule type" value="Genomic_DNA"/>
</dbReference>
<evidence type="ECO:0000256" key="1">
    <source>
        <dbReference type="SAM" id="Phobius"/>
    </source>
</evidence>
<keyword evidence="1" id="KW-0812">Transmembrane</keyword>
<dbReference type="AlphaFoldDB" id="A0A2V1GXK0"/>
<keyword evidence="1" id="KW-0472">Membrane</keyword>
<proteinExistence type="predicted"/>
<protein>
    <submittedName>
        <fullName evidence="2">Uncharacterized protein</fullName>
    </submittedName>
</protein>